<dbReference type="PANTHER" id="PTHR43682:SF1">
    <property type="entry name" value="LACTATE UTILIZATION PROTEIN C"/>
    <property type="match status" value="1"/>
</dbReference>
<sequence length="224" mass="23195">MSRARIIDGISATLDAATDATVRRRSVAQRLAQPLTHPRPRRAMHEGVERVTQFKQFQRALGVDVVDVATDTEIPAAVAGYLAALGLPLRLRCGNDRQLAALAWASVAPLGIDIGAAEEGDAVGLSRAIAGVAETGTLMLASGSGNPVTVGLLPETHIVVLHADTIVASYEEACARVLEADAGAMPRTLNLVTGASRTGDIGGKIVMGAHGPRRLAVILVSSDA</sequence>
<organism evidence="2 3">
    <name type="scientific">Hyphomicrobium album</name>
    <dbReference type="NCBI Taxonomy" id="2665159"/>
    <lineage>
        <taxon>Bacteria</taxon>
        <taxon>Pseudomonadati</taxon>
        <taxon>Pseudomonadota</taxon>
        <taxon>Alphaproteobacteria</taxon>
        <taxon>Hyphomicrobiales</taxon>
        <taxon>Hyphomicrobiaceae</taxon>
        <taxon>Hyphomicrobium</taxon>
    </lineage>
</organism>
<dbReference type="InterPro" id="IPR037171">
    <property type="entry name" value="NagB/RpiA_transferase-like"/>
</dbReference>
<dbReference type="Pfam" id="PF02589">
    <property type="entry name" value="LUD_dom"/>
    <property type="match status" value="1"/>
</dbReference>
<gene>
    <name evidence="2" type="ORF">GIW81_14450</name>
</gene>
<dbReference type="PANTHER" id="PTHR43682">
    <property type="entry name" value="LACTATE UTILIZATION PROTEIN C"/>
    <property type="match status" value="1"/>
</dbReference>
<dbReference type="InterPro" id="IPR003741">
    <property type="entry name" value="LUD_dom"/>
</dbReference>
<dbReference type="AlphaFoldDB" id="A0A6I3KP53"/>
<evidence type="ECO:0000313" key="2">
    <source>
        <dbReference type="EMBL" id="MTD95537.1"/>
    </source>
</evidence>
<accession>A0A6I3KP53</accession>
<dbReference type="Gene3D" id="3.40.50.10420">
    <property type="entry name" value="NagB/RpiA/CoA transferase-like"/>
    <property type="match status" value="1"/>
</dbReference>
<dbReference type="RefSeq" id="WP_154740072.1">
    <property type="nucleotide sequence ID" value="NZ_WMBQ01000002.1"/>
</dbReference>
<proteinExistence type="predicted"/>
<dbReference type="Proteomes" id="UP000440694">
    <property type="component" value="Unassembled WGS sequence"/>
</dbReference>
<reference evidence="2 3" key="1">
    <citation type="submission" date="2019-11" db="EMBL/GenBank/DDBJ databases">
        <title>Identification of a novel strain.</title>
        <authorList>
            <person name="Xu Q."/>
            <person name="Wang G."/>
        </authorList>
    </citation>
    <scope>NUCLEOTIDE SEQUENCE [LARGE SCALE GENOMIC DNA]</scope>
    <source>
        <strain evidence="3">xq</strain>
    </source>
</reference>
<evidence type="ECO:0000313" key="3">
    <source>
        <dbReference type="Proteomes" id="UP000440694"/>
    </source>
</evidence>
<dbReference type="InterPro" id="IPR024185">
    <property type="entry name" value="FTHF_cligase-like_sf"/>
</dbReference>
<name>A0A6I3KP53_9HYPH</name>
<protein>
    <submittedName>
        <fullName evidence="2">Lactate utilization protein</fullName>
    </submittedName>
</protein>
<comment type="caution">
    <text evidence="2">The sequence shown here is derived from an EMBL/GenBank/DDBJ whole genome shotgun (WGS) entry which is preliminary data.</text>
</comment>
<keyword evidence="3" id="KW-1185">Reference proteome</keyword>
<evidence type="ECO:0000259" key="1">
    <source>
        <dbReference type="Pfam" id="PF02589"/>
    </source>
</evidence>
<dbReference type="EMBL" id="WMBQ01000002">
    <property type="protein sequence ID" value="MTD95537.1"/>
    <property type="molecule type" value="Genomic_DNA"/>
</dbReference>
<feature type="domain" description="LUD" evidence="1">
    <location>
        <begin position="123"/>
        <end position="220"/>
    </location>
</feature>
<dbReference type="SUPFAM" id="SSF100950">
    <property type="entry name" value="NagB/RpiA/CoA transferase-like"/>
    <property type="match status" value="1"/>
</dbReference>